<dbReference type="EMBL" id="SSTD01014872">
    <property type="protein sequence ID" value="TYK03770.1"/>
    <property type="molecule type" value="Genomic_DNA"/>
</dbReference>
<name>A0A5A7V191_CUCMM</name>
<evidence type="ECO:0000256" key="1">
    <source>
        <dbReference type="SAM" id="MobiDB-lite"/>
    </source>
</evidence>
<dbReference type="PANTHER" id="PTHR38372:SF2">
    <property type="entry name" value="DENTIN SIALOPHOSPHOPROTEIN-LIKE PROTEIN"/>
    <property type="match status" value="1"/>
</dbReference>
<dbReference type="OrthoDB" id="4869960at2759"/>
<gene>
    <name evidence="3" type="ORF">E5676_scaffold863G001530</name>
    <name evidence="2" type="ORF">E6C27_scaffold348G00090</name>
</gene>
<evidence type="ECO:0000313" key="2">
    <source>
        <dbReference type="EMBL" id="KAA0061100.1"/>
    </source>
</evidence>
<evidence type="ECO:0000313" key="3">
    <source>
        <dbReference type="EMBL" id="TYK03770.1"/>
    </source>
</evidence>
<proteinExistence type="predicted"/>
<accession>A0A5A7V191</accession>
<evidence type="ECO:0000313" key="5">
    <source>
        <dbReference type="Proteomes" id="UP000321947"/>
    </source>
</evidence>
<reference evidence="4 5" key="1">
    <citation type="submission" date="2019-08" db="EMBL/GenBank/DDBJ databases">
        <title>Draft genome sequences of two oriental melons (Cucumis melo L. var makuwa).</title>
        <authorList>
            <person name="Kwon S.-Y."/>
        </authorList>
    </citation>
    <scope>NUCLEOTIDE SEQUENCE [LARGE SCALE GENOMIC DNA]</scope>
    <source>
        <strain evidence="5">cv. Chang Bougi</strain>
        <strain evidence="4">cv. SW 3</strain>
        <tissue evidence="2">Leaf</tissue>
    </source>
</reference>
<dbReference type="EMBL" id="SSTE01005078">
    <property type="protein sequence ID" value="KAA0061100.1"/>
    <property type="molecule type" value="Genomic_DNA"/>
</dbReference>
<dbReference type="Proteomes" id="UP000321393">
    <property type="component" value="Unassembled WGS sequence"/>
</dbReference>
<comment type="caution">
    <text evidence="2">The sequence shown here is derived from an EMBL/GenBank/DDBJ whole genome shotgun (WGS) entry which is preliminary data.</text>
</comment>
<dbReference type="AlphaFoldDB" id="A0A5A7V191"/>
<evidence type="ECO:0000313" key="4">
    <source>
        <dbReference type="Proteomes" id="UP000321393"/>
    </source>
</evidence>
<dbReference type="Proteomes" id="UP000321947">
    <property type="component" value="Unassembled WGS sequence"/>
</dbReference>
<feature type="region of interest" description="Disordered" evidence="1">
    <location>
        <begin position="1"/>
        <end position="72"/>
    </location>
</feature>
<feature type="compositionally biased region" description="Low complexity" evidence="1">
    <location>
        <begin position="48"/>
        <end position="71"/>
    </location>
</feature>
<protein>
    <submittedName>
        <fullName evidence="2">Dentin sialophosphoprotein isoform X1</fullName>
    </submittedName>
</protein>
<dbReference type="STRING" id="1194695.A0A5A7V191"/>
<sequence length="207" mass="22234">MYGGPSKLGRPGGGAGRGHGGKRPHSSFPLPPSHRPSGRLSLGGGAAGSASNPRNRTTTATTSEASQSTEENFSLVTGNNPLAFGMIIRLAPDLIDEIKRVEAQGGTPRIKFDAIANNSSGNEVSNILIKLLSQGPNEISYCSTWIIFFGVLNLQELDFLIHPPSHEKGHFLWMARVCLVLLVLQRERKNKFLASGFFGIVLSKPKC</sequence>
<organism evidence="2 4">
    <name type="scientific">Cucumis melo var. makuwa</name>
    <name type="common">Oriental melon</name>
    <dbReference type="NCBI Taxonomy" id="1194695"/>
    <lineage>
        <taxon>Eukaryota</taxon>
        <taxon>Viridiplantae</taxon>
        <taxon>Streptophyta</taxon>
        <taxon>Embryophyta</taxon>
        <taxon>Tracheophyta</taxon>
        <taxon>Spermatophyta</taxon>
        <taxon>Magnoliopsida</taxon>
        <taxon>eudicotyledons</taxon>
        <taxon>Gunneridae</taxon>
        <taxon>Pentapetalae</taxon>
        <taxon>rosids</taxon>
        <taxon>fabids</taxon>
        <taxon>Cucurbitales</taxon>
        <taxon>Cucurbitaceae</taxon>
        <taxon>Benincaseae</taxon>
        <taxon>Cucumis</taxon>
    </lineage>
</organism>
<dbReference type="PANTHER" id="PTHR38372">
    <property type="entry name" value="DENTIN SIALOPHOSPHOPROTEIN-LIKE PROTEIN"/>
    <property type="match status" value="1"/>
</dbReference>